<evidence type="ECO:0000313" key="1">
    <source>
        <dbReference type="EMBL" id="NBN76798.1"/>
    </source>
</evidence>
<evidence type="ECO:0008006" key="3">
    <source>
        <dbReference type="Google" id="ProtNLM"/>
    </source>
</evidence>
<dbReference type="RefSeq" id="WP_161707539.1">
    <property type="nucleotide sequence ID" value="NZ_JAABLQ010000001.1"/>
</dbReference>
<keyword evidence="2" id="KW-1185">Reference proteome</keyword>
<accession>A0A7X5EZ89</accession>
<comment type="caution">
    <text evidence="1">The sequence shown here is derived from an EMBL/GenBank/DDBJ whole genome shotgun (WGS) entry which is preliminary data.</text>
</comment>
<name>A0A7X5EZ89_9HYPH</name>
<dbReference type="AlphaFoldDB" id="A0A7X5EZ89"/>
<gene>
    <name evidence="1" type="ORF">GWI72_00785</name>
</gene>
<proteinExistence type="predicted"/>
<protein>
    <recommendedName>
        <fullName evidence="3">ArsR family transcriptional regulator</fullName>
    </recommendedName>
</protein>
<organism evidence="1 2">
    <name type="scientific">Pannonibacter tanglangensis</name>
    <dbReference type="NCBI Taxonomy" id="2750084"/>
    <lineage>
        <taxon>Bacteria</taxon>
        <taxon>Pseudomonadati</taxon>
        <taxon>Pseudomonadota</taxon>
        <taxon>Alphaproteobacteria</taxon>
        <taxon>Hyphomicrobiales</taxon>
        <taxon>Stappiaceae</taxon>
        <taxon>Pannonibacter</taxon>
    </lineage>
</organism>
<evidence type="ECO:0000313" key="2">
    <source>
        <dbReference type="Proteomes" id="UP000586722"/>
    </source>
</evidence>
<dbReference type="EMBL" id="JAABLQ010000001">
    <property type="protein sequence ID" value="NBN76798.1"/>
    <property type="molecule type" value="Genomic_DNA"/>
</dbReference>
<reference evidence="2" key="1">
    <citation type="submission" date="2020-01" db="EMBL/GenBank/DDBJ databases">
        <authorList>
            <person name="Fang Y."/>
            <person name="Sun R."/>
            <person name="Nie L."/>
            <person name="He J."/>
            <person name="Hao L."/>
            <person name="Wang L."/>
            <person name="Su S."/>
            <person name="Lv E."/>
            <person name="Zhang Z."/>
            <person name="Xie R."/>
            <person name="Liu H."/>
        </authorList>
    </citation>
    <scope>NUCLEOTIDE SEQUENCE [LARGE SCALE GENOMIC DNA]</scope>
    <source>
        <strain evidence="2">XCT-53</strain>
    </source>
</reference>
<dbReference type="Proteomes" id="UP000586722">
    <property type="component" value="Unassembled WGS sequence"/>
</dbReference>
<sequence length="105" mass="11739">MTELATDFARLVKEEARLIILRALAEQANESLASSLIEPVLARFAIHQPRPWIHQQLEYLQMMDAVTLTAAGTVQIATLTEHGHRHLQRHIAIEGVKRPSRAIGA</sequence>